<dbReference type="STRING" id="210143.A0A1R3I7D6"/>
<organism evidence="3 4">
    <name type="scientific">Corchorus capsularis</name>
    <name type="common">Jute</name>
    <dbReference type="NCBI Taxonomy" id="210143"/>
    <lineage>
        <taxon>Eukaryota</taxon>
        <taxon>Viridiplantae</taxon>
        <taxon>Streptophyta</taxon>
        <taxon>Embryophyta</taxon>
        <taxon>Tracheophyta</taxon>
        <taxon>Spermatophyta</taxon>
        <taxon>Magnoliopsida</taxon>
        <taxon>eudicotyledons</taxon>
        <taxon>Gunneridae</taxon>
        <taxon>Pentapetalae</taxon>
        <taxon>rosids</taxon>
        <taxon>malvids</taxon>
        <taxon>Malvales</taxon>
        <taxon>Malvaceae</taxon>
        <taxon>Grewioideae</taxon>
        <taxon>Apeibeae</taxon>
        <taxon>Corchorus</taxon>
    </lineage>
</organism>
<evidence type="ECO:0000256" key="1">
    <source>
        <dbReference type="SAM" id="MobiDB-lite"/>
    </source>
</evidence>
<dbReference type="AlphaFoldDB" id="A0A1R3I7D6"/>
<feature type="domain" description="Calcium-transporting P-type ATPase N-terminal autoinhibitory" evidence="2">
    <location>
        <begin position="37"/>
        <end position="78"/>
    </location>
</feature>
<dbReference type="InterPro" id="IPR024750">
    <property type="entry name" value="Ca_ATPase_N_dom"/>
</dbReference>
<dbReference type="GO" id="GO:0005516">
    <property type="term" value="F:calmodulin binding"/>
    <property type="evidence" value="ECO:0007669"/>
    <property type="project" value="InterPro"/>
</dbReference>
<feature type="region of interest" description="Disordered" evidence="1">
    <location>
        <begin position="1"/>
        <end position="38"/>
    </location>
</feature>
<dbReference type="Gene3D" id="1.20.5.170">
    <property type="match status" value="1"/>
</dbReference>
<gene>
    <name evidence="3" type="ORF">CCACVL1_14356</name>
</gene>
<name>A0A1R3I7D6_COCAP</name>
<dbReference type="EMBL" id="AWWV01010558">
    <property type="protein sequence ID" value="OMO78480.1"/>
    <property type="molecule type" value="Genomic_DNA"/>
</dbReference>
<evidence type="ECO:0000313" key="3">
    <source>
        <dbReference type="EMBL" id="OMO78480.1"/>
    </source>
</evidence>
<dbReference type="Proteomes" id="UP000188268">
    <property type="component" value="Unassembled WGS sequence"/>
</dbReference>
<comment type="caution">
    <text evidence="3">The sequence shown here is derived from an EMBL/GenBank/DDBJ whole genome shotgun (WGS) entry which is preliminary data.</text>
</comment>
<dbReference type="Pfam" id="PF12515">
    <property type="entry name" value="CaATP_NAI"/>
    <property type="match status" value="1"/>
</dbReference>
<evidence type="ECO:0000313" key="4">
    <source>
        <dbReference type="Proteomes" id="UP000188268"/>
    </source>
</evidence>
<reference evidence="3 4" key="1">
    <citation type="submission" date="2013-09" db="EMBL/GenBank/DDBJ databases">
        <title>Corchorus capsularis genome sequencing.</title>
        <authorList>
            <person name="Alam M."/>
            <person name="Haque M.S."/>
            <person name="Islam M.S."/>
            <person name="Emdad E.M."/>
            <person name="Islam M.M."/>
            <person name="Ahmed B."/>
            <person name="Halim A."/>
            <person name="Hossen Q.M.M."/>
            <person name="Hossain M.Z."/>
            <person name="Ahmed R."/>
            <person name="Khan M.M."/>
            <person name="Islam R."/>
            <person name="Rashid M.M."/>
            <person name="Khan S.A."/>
            <person name="Rahman M.S."/>
            <person name="Alam M."/>
        </authorList>
    </citation>
    <scope>NUCLEOTIDE SEQUENCE [LARGE SCALE GENOMIC DNA]</scope>
    <source>
        <strain evidence="4">cv. CVL-1</strain>
        <tissue evidence="3">Whole seedling</tissue>
    </source>
</reference>
<sequence length="138" mass="16028">MSSIFKGSPFRRPNDVEAGSSRSAHSDNDYDEFSDGPFNISSTKNAPMDCLPRWRQATLVLNASRRFQYTLDLKKEEEKKQVLRRIRFRADAQAGIPADLIMFSLVECYHRPHFLLIYVCVCLHIYNINFKLPQTRKA</sequence>
<dbReference type="OrthoDB" id="3352408at2759"/>
<proteinExistence type="predicted"/>
<keyword evidence="4" id="KW-1185">Reference proteome</keyword>
<protein>
    <recommendedName>
        <fullName evidence="2">Calcium-transporting P-type ATPase N-terminal autoinhibitory domain-containing protein</fullName>
    </recommendedName>
</protein>
<dbReference type="Gramene" id="OMO78480">
    <property type="protein sequence ID" value="OMO78480"/>
    <property type="gene ID" value="CCACVL1_14356"/>
</dbReference>
<accession>A0A1R3I7D6</accession>
<evidence type="ECO:0000259" key="2">
    <source>
        <dbReference type="Pfam" id="PF12515"/>
    </source>
</evidence>